<dbReference type="Proteomes" id="UP000516072">
    <property type="component" value="Chromosome"/>
</dbReference>
<evidence type="ECO:0000313" key="2">
    <source>
        <dbReference type="EMBL" id="CAB1277320.1"/>
    </source>
</evidence>
<organism evidence="2 3">
    <name type="scientific">Candidatus Nitrosacidococcus tergens</name>
    <dbReference type="NCBI Taxonomy" id="553981"/>
    <lineage>
        <taxon>Bacteria</taxon>
        <taxon>Pseudomonadati</taxon>
        <taxon>Pseudomonadota</taxon>
        <taxon>Gammaproteobacteria</taxon>
        <taxon>Chromatiales</taxon>
        <taxon>Chromatiaceae</taxon>
        <taxon>Candidatus Nitrosacidococcus</taxon>
    </lineage>
</organism>
<keyword evidence="1" id="KW-0175">Coiled coil</keyword>
<gene>
    <name evidence="2" type="ORF">NSCAC_1611</name>
</gene>
<name>A0A7G1QCC4_9GAMM</name>
<reference evidence="2 3" key="1">
    <citation type="submission" date="2020-03" db="EMBL/GenBank/DDBJ databases">
        <authorList>
            <person name="Picone N."/>
        </authorList>
    </citation>
    <scope>NUCLEOTIDE SEQUENCE [LARGE SCALE GENOMIC DNA]</scope>
    <source>
        <strain evidence="2">NSCAC1</strain>
    </source>
</reference>
<evidence type="ECO:0000256" key="1">
    <source>
        <dbReference type="SAM" id="Coils"/>
    </source>
</evidence>
<dbReference type="KEGG" id="ntg:NSCAC_1611"/>
<evidence type="ECO:0000313" key="3">
    <source>
        <dbReference type="Proteomes" id="UP000516072"/>
    </source>
</evidence>
<proteinExistence type="predicted"/>
<dbReference type="AlphaFoldDB" id="A0A7G1QCC4"/>
<accession>A0A7G1QCC4</accession>
<dbReference type="RefSeq" id="WP_197744269.1">
    <property type="nucleotide sequence ID" value="NZ_LR778175.1"/>
</dbReference>
<dbReference type="EMBL" id="LR778175">
    <property type="protein sequence ID" value="CAB1277320.1"/>
    <property type="molecule type" value="Genomic_DNA"/>
</dbReference>
<protein>
    <submittedName>
        <fullName evidence="2">Uncharacterized protein</fullName>
    </submittedName>
</protein>
<keyword evidence="3" id="KW-1185">Reference proteome</keyword>
<feature type="coiled-coil region" evidence="1">
    <location>
        <begin position="41"/>
        <end position="75"/>
    </location>
</feature>
<sequence>MVLSFLFQSIKKTFFIFIFSFCIFITIVYGEDYPNPPSPTLDQLNTLNTEQMKEYQKLQLKIYAVEMQLDKIRENAITINPQLKKEMDQYQALVLETMAKQGHDPQPILARIRAIQDALQDPELEEEKRIDLTREYEKKNIELQKISQEAMKDEQVRKDADNLSTETITAMRKQDPITEELLQQMKQASESLSSFMAKVKLNNQKK</sequence>